<dbReference type="EMBL" id="CVQI01000564">
    <property type="protein sequence ID" value="CRJ98574.1"/>
    <property type="molecule type" value="Genomic_DNA"/>
</dbReference>
<feature type="non-terminal residue" evidence="2">
    <location>
        <position position="89"/>
    </location>
</feature>
<dbReference type="Proteomes" id="UP000045706">
    <property type="component" value="Unassembled WGS sequence"/>
</dbReference>
<accession>A0A0G4KHU6</accession>
<name>A0A0G4KHU6_VERLO</name>
<feature type="non-terminal residue" evidence="2">
    <location>
        <position position="1"/>
    </location>
</feature>
<evidence type="ECO:0000256" key="1">
    <source>
        <dbReference type="SAM" id="MobiDB-lite"/>
    </source>
</evidence>
<sequence>RQGRPLPQALRRLAGPLAGPHHRGPWQGPHPWPPAVAGPHAHRQGGPRARPPRHHGRHQHPSLRAAPDHHRVGDPAGSGRARGGHRRDG</sequence>
<feature type="region of interest" description="Disordered" evidence="1">
    <location>
        <begin position="1"/>
        <end position="89"/>
    </location>
</feature>
<gene>
    <name evidence="2" type="ORF">BN1723_020842</name>
</gene>
<dbReference type="AlphaFoldDB" id="A0A0G4KHU6"/>
<evidence type="ECO:0000313" key="2">
    <source>
        <dbReference type="EMBL" id="CRJ98574.1"/>
    </source>
</evidence>
<organism evidence="2 3">
    <name type="scientific">Verticillium longisporum</name>
    <name type="common">Verticillium dahliae var. longisporum</name>
    <dbReference type="NCBI Taxonomy" id="100787"/>
    <lineage>
        <taxon>Eukaryota</taxon>
        <taxon>Fungi</taxon>
        <taxon>Dikarya</taxon>
        <taxon>Ascomycota</taxon>
        <taxon>Pezizomycotina</taxon>
        <taxon>Sordariomycetes</taxon>
        <taxon>Hypocreomycetidae</taxon>
        <taxon>Glomerellales</taxon>
        <taxon>Plectosphaerellaceae</taxon>
        <taxon>Verticillium</taxon>
    </lineage>
</organism>
<protein>
    <submittedName>
        <fullName evidence="2">Uncharacterized protein</fullName>
    </submittedName>
</protein>
<feature type="compositionally biased region" description="Basic residues" evidence="1">
    <location>
        <begin position="40"/>
        <end position="61"/>
    </location>
</feature>
<evidence type="ECO:0000313" key="3">
    <source>
        <dbReference type="Proteomes" id="UP000045706"/>
    </source>
</evidence>
<reference evidence="3" key="1">
    <citation type="submission" date="2015-05" db="EMBL/GenBank/DDBJ databases">
        <authorList>
            <person name="Fogelqvist Johan"/>
        </authorList>
    </citation>
    <scope>NUCLEOTIDE SEQUENCE [LARGE SCALE GENOMIC DNA]</scope>
</reference>
<proteinExistence type="predicted"/>